<name>A0A382F7T6_9ZZZZ</name>
<sequence>LLIHPAREEAAGNVIIEAMVSELPILTTKEVGFSSYVEEYDAGKIIPTPFTQDNLNKSLNSLISNQAINSFKGNLVGLRNNDFFFSRFKFIGDFIERELNV</sequence>
<dbReference type="EMBL" id="UINC01048503">
    <property type="protein sequence ID" value="SVB59108.1"/>
    <property type="molecule type" value="Genomic_DNA"/>
</dbReference>
<dbReference type="Pfam" id="PF00534">
    <property type="entry name" value="Glycos_transf_1"/>
    <property type="match status" value="1"/>
</dbReference>
<protein>
    <recommendedName>
        <fullName evidence="1">Glycosyl transferase family 1 domain-containing protein</fullName>
    </recommendedName>
</protein>
<evidence type="ECO:0000259" key="1">
    <source>
        <dbReference type="Pfam" id="PF00534"/>
    </source>
</evidence>
<organism evidence="2">
    <name type="scientific">marine metagenome</name>
    <dbReference type="NCBI Taxonomy" id="408172"/>
    <lineage>
        <taxon>unclassified sequences</taxon>
        <taxon>metagenomes</taxon>
        <taxon>ecological metagenomes</taxon>
    </lineage>
</organism>
<dbReference type="AlphaFoldDB" id="A0A382F7T6"/>
<accession>A0A382F7T6</accession>
<feature type="domain" description="Glycosyl transferase family 1" evidence="1">
    <location>
        <begin position="1"/>
        <end position="66"/>
    </location>
</feature>
<dbReference type="Gene3D" id="3.40.50.2000">
    <property type="entry name" value="Glycogen Phosphorylase B"/>
    <property type="match status" value="1"/>
</dbReference>
<proteinExistence type="predicted"/>
<evidence type="ECO:0000313" key="2">
    <source>
        <dbReference type="EMBL" id="SVB59108.1"/>
    </source>
</evidence>
<reference evidence="2" key="1">
    <citation type="submission" date="2018-05" db="EMBL/GenBank/DDBJ databases">
        <authorList>
            <person name="Lanie J.A."/>
            <person name="Ng W.-L."/>
            <person name="Kazmierczak K.M."/>
            <person name="Andrzejewski T.M."/>
            <person name="Davidsen T.M."/>
            <person name="Wayne K.J."/>
            <person name="Tettelin H."/>
            <person name="Glass J.I."/>
            <person name="Rusch D."/>
            <person name="Podicherti R."/>
            <person name="Tsui H.-C.T."/>
            <person name="Winkler M.E."/>
        </authorList>
    </citation>
    <scope>NUCLEOTIDE SEQUENCE</scope>
</reference>
<dbReference type="SUPFAM" id="SSF53756">
    <property type="entry name" value="UDP-Glycosyltransferase/glycogen phosphorylase"/>
    <property type="match status" value="1"/>
</dbReference>
<gene>
    <name evidence="2" type="ORF">METZ01_LOCUS211962</name>
</gene>
<dbReference type="GO" id="GO:0016757">
    <property type="term" value="F:glycosyltransferase activity"/>
    <property type="evidence" value="ECO:0007669"/>
    <property type="project" value="InterPro"/>
</dbReference>
<feature type="non-terminal residue" evidence="2">
    <location>
        <position position="1"/>
    </location>
</feature>
<dbReference type="InterPro" id="IPR001296">
    <property type="entry name" value="Glyco_trans_1"/>
</dbReference>